<dbReference type="Gene3D" id="3.90.480.20">
    <property type="match status" value="1"/>
</dbReference>
<dbReference type="PANTHER" id="PTHR43809:SF1">
    <property type="entry name" value="NITRITE REDUCTASE (NADH) LARGE SUBUNIT"/>
    <property type="match status" value="1"/>
</dbReference>
<comment type="cofactor">
    <cofactor evidence="14">
        <name>[2Fe-2S] cluster</name>
        <dbReference type="ChEBI" id="CHEBI:190135"/>
    </cofactor>
</comment>
<evidence type="ECO:0000256" key="12">
    <source>
        <dbReference type="ARBA" id="ARBA00023014"/>
    </source>
</evidence>
<keyword evidence="23" id="KW-1185">Reference proteome</keyword>
<dbReference type="InterPro" id="IPR036188">
    <property type="entry name" value="FAD/NAD-bd_sf"/>
</dbReference>
<dbReference type="PRINTS" id="PR00411">
    <property type="entry name" value="PNDRDTASEI"/>
</dbReference>
<keyword evidence="11 16" id="KW-0408">Iron</keyword>
<dbReference type="AlphaFoldDB" id="A0A7V8VBX1"/>
<evidence type="ECO:0000313" key="22">
    <source>
        <dbReference type="EMBL" id="MBA2225206.1"/>
    </source>
</evidence>
<keyword evidence="10" id="KW-0560">Oxidoreductase</keyword>
<comment type="cofactor">
    <cofactor evidence="16">
        <name>siroheme</name>
        <dbReference type="ChEBI" id="CHEBI:60052"/>
    </cofactor>
    <text evidence="16">Binds 1 siroheme per subunit.</text>
</comment>
<keyword evidence="4 16" id="KW-0004">4Fe-4S</keyword>
<dbReference type="PIRSF" id="PIRSF037149">
    <property type="entry name" value="NirB"/>
    <property type="match status" value="1"/>
</dbReference>
<gene>
    <name evidence="22" type="ORF">H0921_03415</name>
</gene>
<organism evidence="22 23">
    <name type="scientific">Thermogemmata fonticola</name>
    <dbReference type="NCBI Taxonomy" id="2755323"/>
    <lineage>
        <taxon>Bacteria</taxon>
        <taxon>Pseudomonadati</taxon>
        <taxon>Planctomycetota</taxon>
        <taxon>Planctomycetia</taxon>
        <taxon>Gemmatales</taxon>
        <taxon>Gemmataceae</taxon>
        <taxon>Thermogemmata</taxon>
    </lineage>
</organism>
<dbReference type="InterPro" id="IPR006066">
    <property type="entry name" value="NO2/SO3_Rdtase_FeS/sirohaem_BS"/>
</dbReference>
<evidence type="ECO:0000259" key="21">
    <source>
        <dbReference type="Pfam" id="PF18267"/>
    </source>
</evidence>
<evidence type="ECO:0000256" key="5">
    <source>
        <dbReference type="ARBA" id="ARBA00022617"/>
    </source>
</evidence>
<dbReference type="GO" id="GO:0050660">
    <property type="term" value="F:flavin adenine dinucleotide binding"/>
    <property type="evidence" value="ECO:0007669"/>
    <property type="project" value="UniProtKB-UniRule"/>
</dbReference>
<feature type="domain" description="NADH-rubredoxin oxidoreductase C-terminal" evidence="21">
    <location>
        <begin position="334"/>
        <end position="401"/>
    </location>
</feature>
<dbReference type="InterPro" id="IPR041575">
    <property type="entry name" value="Rubredoxin_C"/>
</dbReference>
<dbReference type="Pfam" id="PF03460">
    <property type="entry name" value="NIR_SIR_ferr"/>
    <property type="match status" value="1"/>
</dbReference>
<dbReference type="InterPro" id="IPR045854">
    <property type="entry name" value="NO2/SO3_Rdtase_4Fe4S_sf"/>
</dbReference>
<comment type="cofactor">
    <cofactor evidence="16">
        <name>[4Fe-4S] cluster</name>
        <dbReference type="ChEBI" id="CHEBI:49883"/>
    </cofactor>
    <text evidence="16">Binds 1 [4Fe-4S] cluster per subunit.</text>
</comment>
<keyword evidence="13 15" id="KW-0534">Nitrate assimilation</keyword>
<keyword evidence="5 16" id="KW-0349">Heme</keyword>
<dbReference type="PANTHER" id="PTHR43809">
    <property type="entry name" value="NITRITE REDUCTASE (NADH) LARGE SUBUNIT"/>
    <property type="match status" value="1"/>
</dbReference>
<dbReference type="Proteomes" id="UP000542342">
    <property type="component" value="Unassembled WGS sequence"/>
</dbReference>
<dbReference type="Pfam" id="PF04324">
    <property type="entry name" value="Fer2_BFD"/>
    <property type="match status" value="1"/>
</dbReference>
<dbReference type="InterPro" id="IPR006067">
    <property type="entry name" value="NO2/SO3_Rdtase_4Fe4S_dom"/>
</dbReference>
<evidence type="ECO:0000259" key="20">
    <source>
        <dbReference type="Pfam" id="PF07992"/>
    </source>
</evidence>
<dbReference type="Gene3D" id="1.10.10.1100">
    <property type="entry name" value="BFD-like [2Fe-2S]-binding domain"/>
    <property type="match status" value="1"/>
</dbReference>
<comment type="similarity">
    <text evidence="3">Belongs to the nitrite and sulfite reductase 4Fe-4S domain family.</text>
</comment>
<dbReference type="Pfam" id="PF18267">
    <property type="entry name" value="Rubredoxin_C"/>
    <property type="match status" value="1"/>
</dbReference>
<dbReference type="PRINTS" id="PR00368">
    <property type="entry name" value="FADPNR"/>
</dbReference>
<dbReference type="GO" id="GO:0042128">
    <property type="term" value="P:nitrate assimilation"/>
    <property type="evidence" value="ECO:0007669"/>
    <property type="project" value="UniProtKB-UniRule"/>
</dbReference>
<dbReference type="Gene3D" id="3.30.390.30">
    <property type="match status" value="1"/>
</dbReference>
<protein>
    <submittedName>
        <fullName evidence="22">NAD(P)/FAD-dependent oxidoreductase</fullName>
    </submittedName>
</protein>
<dbReference type="NCBIfam" id="TIGR02374">
    <property type="entry name" value="nitri_red_nirB"/>
    <property type="match status" value="1"/>
</dbReference>
<dbReference type="InterPro" id="IPR041854">
    <property type="entry name" value="BFD-like_2Fe2S-bd_dom_sf"/>
</dbReference>
<keyword evidence="6 15" id="KW-0285">Flavoprotein</keyword>
<evidence type="ECO:0000256" key="4">
    <source>
        <dbReference type="ARBA" id="ARBA00022485"/>
    </source>
</evidence>
<sequence>MTGSPALTPPALSVQREGRPRLVVVGNGMAGGRLLEDILACDPQRFAITVFGEEPYGNYNRILLSEVLNGSQEAQNIFLNPLAWYAENGITLHAGRKVVRIDREQRRVYCEDGQSEPYDLLVLATGSKPFIPPIPGTTLRGVFVFRTLDDCRHIASYARQCRRAVVIGGGLLGLEAAKGLMTHDLDVTVVEMAPYLMSVQLDEPGGRVLGQTIERLGIHVRTATTTKEIVGHTHVTAVRFADGTEIPADMVVIAAGIRPNIDLARECGLACERAIVVDDQLRTSDPNIYAVGECVQHNGVVYGLVAPIWEQTKVLARVLTGSDPHARYTGSRIATRLKVMGVDLVSLGRIQDVQSSDEVVQFSEPARQVYWKAIIRNGRLHAACLLGDLGPADQLQRLFHSGAEVPQRRVEIFFPPAASAAPVTLADLPDAQQICDCNGVSKGTIVAAIRAGKCTLPAIGKATRAGTGCGSCKKIIKGLIECFADSVTPDPSEDWYVPAVPMDKPTLVAEIRRRGLKSVSAVLQELGHGEDEKSKNGLASLLKSLWGKEYIDERDARFINDRVHANIQKDGTFSVVPRMYGGVTTPDELIRIGQVAKKYQVPMVKITGGQRIDLLGIRKEDLPKVWADLGMPSGYAYTKALRTVKTCVGSEFCRFGLNDSTGMGIAIEKRFQGFEFPAKVKMAVSGCPRNCAEATVKDVGVVATEGGEWEISIGGAAGAHVRKSDVLCRVSSREEVLRIIGRFLIYYRDNAKWLERTYDFVPRIGLDKIRDIIVHDKLGLGEYLDAEVEKMAAAYVDPWLEREHPAYEGQFDGESRIPLPMVT</sequence>
<comment type="cofactor">
    <cofactor evidence="1 15">
        <name>FAD</name>
        <dbReference type="ChEBI" id="CHEBI:57692"/>
    </cofactor>
</comment>
<dbReference type="GO" id="GO:0046872">
    <property type="term" value="F:metal ion binding"/>
    <property type="evidence" value="ECO:0007669"/>
    <property type="project" value="UniProtKB-KW"/>
</dbReference>
<comment type="caution">
    <text evidence="22">The sequence shown here is derived from an EMBL/GenBank/DDBJ whole genome shotgun (WGS) entry which is preliminary data.</text>
</comment>
<dbReference type="FunFam" id="3.50.50.60:FF:000033">
    <property type="entry name" value="Nitrite reductase [NAD(P)H], large subunit"/>
    <property type="match status" value="1"/>
</dbReference>
<reference evidence="22 23" key="1">
    <citation type="submission" date="2020-07" db="EMBL/GenBank/DDBJ databases">
        <title>Thermogemmata thermophila gen. nov., sp. nov., a novel moderate thermophilic planctomycete from a Kamchatka hot spring.</title>
        <authorList>
            <person name="Elcheninov A.G."/>
            <person name="Podosokorskaya O.A."/>
            <person name="Kovaleva O.L."/>
            <person name="Novikov A."/>
            <person name="Bonch-Osmolovskaya E.A."/>
            <person name="Toshchakov S.V."/>
            <person name="Kublanov I.V."/>
        </authorList>
    </citation>
    <scope>NUCLEOTIDE SEQUENCE [LARGE SCALE GENOMIC DNA]</scope>
    <source>
        <strain evidence="22 23">2918</strain>
    </source>
</reference>
<evidence type="ECO:0000256" key="13">
    <source>
        <dbReference type="ARBA" id="ARBA00023063"/>
    </source>
</evidence>
<keyword evidence="8 16" id="KW-0479">Metal-binding</keyword>
<evidence type="ECO:0000256" key="11">
    <source>
        <dbReference type="ARBA" id="ARBA00023004"/>
    </source>
</evidence>
<dbReference type="InterPro" id="IPR005117">
    <property type="entry name" value="NiRdtase/SiRdtase_haem-b_fer"/>
</dbReference>
<evidence type="ECO:0000256" key="10">
    <source>
        <dbReference type="ARBA" id="ARBA00023002"/>
    </source>
</evidence>
<dbReference type="InterPro" id="IPR036136">
    <property type="entry name" value="Nit/Sulf_reduc_fer-like_dom_sf"/>
</dbReference>
<dbReference type="RefSeq" id="WP_194536589.1">
    <property type="nucleotide sequence ID" value="NZ_JACEFB010000001.1"/>
</dbReference>
<evidence type="ECO:0000256" key="3">
    <source>
        <dbReference type="ARBA" id="ARBA00010429"/>
    </source>
</evidence>
<dbReference type="InterPro" id="IPR012744">
    <property type="entry name" value="Nitri_red_NirB"/>
</dbReference>
<evidence type="ECO:0000256" key="15">
    <source>
        <dbReference type="PIRNR" id="PIRNR037149"/>
    </source>
</evidence>
<feature type="domain" description="Nitrite/sulphite reductase 4Fe-4S" evidence="17">
    <location>
        <begin position="639"/>
        <end position="773"/>
    </location>
</feature>
<dbReference type="Gene3D" id="3.50.50.60">
    <property type="entry name" value="FAD/NAD(P)-binding domain"/>
    <property type="match status" value="2"/>
</dbReference>
<evidence type="ECO:0000256" key="1">
    <source>
        <dbReference type="ARBA" id="ARBA00001974"/>
    </source>
</evidence>
<dbReference type="InterPro" id="IPR017121">
    <property type="entry name" value="Nitrite_Rdtase_lsu"/>
</dbReference>
<dbReference type="InterPro" id="IPR007419">
    <property type="entry name" value="BFD-like_2Fe2S-bd_dom"/>
</dbReference>
<dbReference type="SUPFAM" id="SSF56014">
    <property type="entry name" value="Nitrite and sulphite reductase 4Fe-4S domain-like"/>
    <property type="match status" value="1"/>
</dbReference>
<dbReference type="GO" id="GO:0098809">
    <property type="term" value="F:nitrite reductase activity"/>
    <property type="evidence" value="ECO:0007669"/>
    <property type="project" value="InterPro"/>
</dbReference>
<proteinExistence type="inferred from homology"/>
<evidence type="ECO:0000256" key="14">
    <source>
        <dbReference type="ARBA" id="ARBA00034078"/>
    </source>
</evidence>
<evidence type="ECO:0000259" key="18">
    <source>
        <dbReference type="Pfam" id="PF03460"/>
    </source>
</evidence>
<comment type="pathway">
    <text evidence="2">Nitrogen metabolism; nitrate reduction (assimilation).</text>
</comment>
<evidence type="ECO:0000259" key="19">
    <source>
        <dbReference type="Pfam" id="PF04324"/>
    </source>
</evidence>
<dbReference type="InterPro" id="IPR016156">
    <property type="entry name" value="FAD/NAD-linked_Rdtase_dimer_sf"/>
</dbReference>
<dbReference type="UniPathway" id="UPA00653"/>
<dbReference type="GO" id="GO:0020037">
    <property type="term" value="F:heme binding"/>
    <property type="evidence" value="ECO:0007669"/>
    <property type="project" value="InterPro"/>
</dbReference>
<dbReference type="PROSITE" id="PS00365">
    <property type="entry name" value="NIR_SIR"/>
    <property type="match status" value="1"/>
</dbReference>
<dbReference type="Gene3D" id="3.30.413.10">
    <property type="entry name" value="Sulfite Reductase Hemoprotein, domain 1"/>
    <property type="match status" value="1"/>
</dbReference>
<evidence type="ECO:0000256" key="7">
    <source>
        <dbReference type="ARBA" id="ARBA00022714"/>
    </source>
</evidence>
<evidence type="ECO:0000256" key="9">
    <source>
        <dbReference type="ARBA" id="ARBA00022827"/>
    </source>
</evidence>
<feature type="binding site" evidence="16">
    <location>
        <position position="647"/>
    </location>
    <ligand>
        <name>[4Fe-4S] cluster</name>
        <dbReference type="ChEBI" id="CHEBI:49883"/>
    </ligand>
</feature>
<dbReference type="GO" id="GO:0051539">
    <property type="term" value="F:4 iron, 4 sulfur cluster binding"/>
    <property type="evidence" value="ECO:0007669"/>
    <property type="project" value="UniProtKB-KW"/>
</dbReference>
<feature type="domain" description="BFD-like [2Fe-2S]-binding" evidence="19">
    <location>
        <begin position="434"/>
        <end position="481"/>
    </location>
</feature>
<evidence type="ECO:0000259" key="17">
    <source>
        <dbReference type="Pfam" id="PF01077"/>
    </source>
</evidence>
<feature type="binding site" description="axial binding residue" evidence="16">
    <location>
        <position position="691"/>
    </location>
    <ligand>
        <name>siroheme</name>
        <dbReference type="ChEBI" id="CHEBI:60052"/>
    </ligand>
    <ligandPart>
        <name>Fe</name>
        <dbReference type="ChEBI" id="CHEBI:18248"/>
    </ligandPart>
</feature>
<dbReference type="GO" id="GO:0050661">
    <property type="term" value="F:NADP binding"/>
    <property type="evidence" value="ECO:0007669"/>
    <property type="project" value="UniProtKB-UniRule"/>
</dbReference>
<evidence type="ECO:0000313" key="23">
    <source>
        <dbReference type="Proteomes" id="UP000542342"/>
    </source>
</evidence>
<dbReference type="EMBL" id="JACEFB010000001">
    <property type="protein sequence ID" value="MBA2225206.1"/>
    <property type="molecule type" value="Genomic_DNA"/>
</dbReference>
<evidence type="ECO:0000256" key="16">
    <source>
        <dbReference type="PIRSR" id="PIRSR037149-1"/>
    </source>
</evidence>
<feature type="binding site" evidence="16">
    <location>
        <position position="687"/>
    </location>
    <ligand>
        <name>[4Fe-4S] cluster</name>
        <dbReference type="ChEBI" id="CHEBI:49883"/>
    </ligand>
</feature>
<dbReference type="SUPFAM" id="SSF51905">
    <property type="entry name" value="FAD/NAD(P)-binding domain"/>
    <property type="match status" value="2"/>
</dbReference>
<keyword evidence="9 15" id="KW-0274">FAD</keyword>
<evidence type="ECO:0000256" key="6">
    <source>
        <dbReference type="ARBA" id="ARBA00022630"/>
    </source>
</evidence>
<dbReference type="Pfam" id="PF07992">
    <property type="entry name" value="Pyr_redox_2"/>
    <property type="match status" value="1"/>
</dbReference>
<dbReference type="GO" id="GO:0051537">
    <property type="term" value="F:2 iron, 2 sulfur cluster binding"/>
    <property type="evidence" value="ECO:0007669"/>
    <property type="project" value="UniProtKB-KW"/>
</dbReference>
<feature type="binding site" evidence="16">
    <location>
        <position position="653"/>
    </location>
    <ligand>
        <name>[4Fe-4S] cluster</name>
        <dbReference type="ChEBI" id="CHEBI:49883"/>
    </ligand>
</feature>
<name>A0A7V8VBX1_9BACT</name>
<feature type="binding site" evidence="16">
    <location>
        <position position="691"/>
    </location>
    <ligand>
        <name>[4Fe-4S] cluster</name>
        <dbReference type="ChEBI" id="CHEBI:49883"/>
    </ligand>
</feature>
<dbReference type="Pfam" id="PF01077">
    <property type="entry name" value="NIR_SIR"/>
    <property type="match status" value="1"/>
</dbReference>
<feature type="domain" description="Nitrite/Sulfite reductase ferredoxin-like" evidence="18">
    <location>
        <begin position="567"/>
        <end position="629"/>
    </location>
</feature>
<keyword evidence="7" id="KW-0001">2Fe-2S</keyword>
<keyword evidence="12 16" id="KW-0411">Iron-sulfur</keyword>
<feature type="domain" description="FAD/NAD(P)-binding" evidence="20">
    <location>
        <begin position="21"/>
        <end position="296"/>
    </location>
</feature>
<dbReference type="SUPFAM" id="SSF55124">
    <property type="entry name" value="Nitrite/Sulfite reductase N-terminal domain-like"/>
    <property type="match status" value="1"/>
</dbReference>
<evidence type="ECO:0000256" key="2">
    <source>
        <dbReference type="ARBA" id="ARBA00005096"/>
    </source>
</evidence>
<dbReference type="PRINTS" id="PR00397">
    <property type="entry name" value="SIROHAEM"/>
</dbReference>
<dbReference type="InterPro" id="IPR023753">
    <property type="entry name" value="FAD/NAD-binding_dom"/>
</dbReference>
<accession>A0A7V8VBX1</accession>
<dbReference type="InterPro" id="IPR052034">
    <property type="entry name" value="NasD-like"/>
</dbReference>
<evidence type="ECO:0000256" key="8">
    <source>
        <dbReference type="ARBA" id="ARBA00022723"/>
    </source>
</evidence>